<dbReference type="PANTHER" id="PTHR33768:SF3">
    <property type="entry name" value="MIP11318P"/>
    <property type="match status" value="1"/>
</dbReference>
<evidence type="ECO:0000313" key="4">
    <source>
        <dbReference type="Proteomes" id="UP001153712"/>
    </source>
</evidence>
<dbReference type="Pfam" id="PF13879">
    <property type="entry name" value="Hmw_CFAP97"/>
    <property type="match status" value="1"/>
</dbReference>
<dbReference type="EMBL" id="OU900099">
    <property type="protein sequence ID" value="CAG9862710.1"/>
    <property type="molecule type" value="Genomic_DNA"/>
</dbReference>
<dbReference type="InterPro" id="IPR038792">
    <property type="entry name" value="CFAP97D1/2"/>
</dbReference>
<reference evidence="3" key="1">
    <citation type="submission" date="2022-01" db="EMBL/GenBank/DDBJ databases">
        <authorList>
            <person name="King R."/>
        </authorList>
    </citation>
    <scope>NUCLEOTIDE SEQUENCE</scope>
</reference>
<dbReference type="PANTHER" id="PTHR33768">
    <property type="entry name" value="MIP11318P"/>
    <property type="match status" value="1"/>
</dbReference>
<dbReference type="InterPro" id="IPR029488">
    <property type="entry name" value="Hmw/CFAP97"/>
</dbReference>
<comment type="similarity">
    <text evidence="1">Belongs to the CFAP97 family.</text>
</comment>
<evidence type="ECO:0000313" key="3">
    <source>
        <dbReference type="EMBL" id="CAG9862710.1"/>
    </source>
</evidence>
<sequence>MISKKEYLLVRPWQQRKFIQHRKKVLTALPAIDNNPPPFRAHVNIKLKKQQKEKDRCRRIEHDNYLLLQRLNYVMNTSRVDNTWRSPQPNFLNRVGLYETYDPQIEELIALDLSDDSEDEKEVARCRKSKCYACAPEKNPVEPPKIPEERIPWEPERKPVHKPRSKSVPSRKPEPLPAIQEQVVTTISKPSSSKTLNRPKMVEPSKGMIHVKPDFSANEPQSIVFNRGCLELSVNFPSDTTVKFKEGKIQKFLLRGLCHCRNSPSAREK</sequence>
<organism evidence="3 4">
    <name type="scientific">Phyllotreta striolata</name>
    <name type="common">Striped flea beetle</name>
    <name type="synonym">Crioceris striolata</name>
    <dbReference type="NCBI Taxonomy" id="444603"/>
    <lineage>
        <taxon>Eukaryota</taxon>
        <taxon>Metazoa</taxon>
        <taxon>Ecdysozoa</taxon>
        <taxon>Arthropoda</taxon>
        <taxon>Hexapoda</taxon>
        <taxon>Insecta</taxon>
        <taxon>Pterygota</taxon>
        <taxon>Neoptera</taxon>
        <taxon>Endopterygota</taxon>
        <taxon>Coleoptera</taxon>
        <taxon>Polyphaga</taxon>
        <taxon>Cucujiformia</taxon>
        <taxon>Chrysomeloidea</taxon>
        <taxon>Chrysomelidae</taxon>
        <taxon>Galerucinae</taxon>
        <taxon>Alticini</taxon>
        <taxon>Phyllotreta</taxon>
    </lineage>
</organism>
<dbReference type="AlphaFoldDB" id="A0A9N9XR43"/>
<feature type="region of interest" description="Disordered" evidence="2">
    <location>
        <begin position="138"/>
        <end position="175"/>
    </location>
</feature>
<accession>A0A9N9XR43</accession>
<protein>
    <submittedName>
        <fullName evidence="3">Uncharacterized protein</fullName>
    </submittedName>
</protein>
<evidence type="ECO:0000256" key="2">
    <source>
        <dbReference type="SAM" id="MobiDB-lite"/>
    </source>
</evidence>
<proteinExistence type="inferred from homology"/>
<name>A0A9N9XR43_PHYSR</name>
<keyword evidence="4" id="KW-1185">Reference proteome</keyword>
<dbReference type="OrthoDB" id="2163395at2759"/>
<feature type="compositionally biased region" description="Basic and acidic residues" evidence="2">
    <location>
        <begin position="145"/>
        <end position="158"/>
    </location>
</feature>
<dbReference type="Proteomes" id="UP001153712">
    <property type="component" value="Chromosome 6"/>
</dbReference>
<evidence type="ECO:0000256" key="1">
    <source>
        <dbReference type="ARBA" id="ARBA00008315"/>
    </source>
</evidence>
<gene>
    <name evidence="3" type="ORF">PHYEVI_LOCUS9016</name>
</gene>